<dbReference type="GO" id="GO:0004867">
    <property type="term" value="F:serine-type endopeptidase inhibitor activity"/>
    <property type="evidence" value="ECO:0007669"/>
    <property type="project" value="UniProtKB-KW"/>
</dbReference>
<keyword evidence="2" id="KW-0646">Protease inhibitor</keyword>
<evidence type="ECO:0000256" key="2">
    <source>
        <dbReference type="ARBA" id="ARBA00022690"/>
    </source>
</evidence>
<protein>
    <recommendedName>
        <fullName evidence="4">Serpin domain-containing protein</fullName>
    </recommendedName>
</protein>
<name>A0A8K0D2L0_IGNLU</name>
<evidence type="ECO:0000259" key="4">
    <source>
        <dbReference type="Pfam" id="PF00079"/>
    </source>
</evidence>
<evidence type="ECO:0000313" key="6">
    <source>
        <dbReference type="Proteomes" id="UP000801492"/>
    </source>
</evidence>
<dbReference type="Gene3D" id="3.30.497.10">
    <property type="entry name" value="Antithrombin, subunit I, domain 2"/>
    <property type="match status" value="1"/>
</dbReference>
<dbReference type="Pfam" id="PF00079">
    <property type="entry name" value="Serpin"/>
    <property type="match status" value="1"/>
</dbReference>
<dbReference type="OrthoDB" id="6778103at2759"/>
<proteinExistence type="inferred from homology"/>
<dbReference type="InterPro" id="IPR042178">
    <property type="entry name" value="Serpin_sf_1"/>
</dbReference>
<comment type="similarity">
    <text evidence="1">Belongs to the serpin family.</text>
</comment>
<dbReference type="GO" id="GO:0005615">
    <property type="term" value="C:extracellular space"/>
    <property type="evidence" value="ECO:0007669"/>
    <property type="project" value="InterPro"/>
</dbReference>
<evidence type="ECO:0000256" key="1">
    <source>
        <dbReference type="ARBA" id="ARBA00009500"/>
    </source>
</evidence>
<dbReference type="SUPFAM" id="SSF56574">
    <property type="entry name" value="Serpins"/>
    <property type="match status" value="1"/>
</dbReference>
<dbReference type="PANTHER" id="PTHR11461">
    <property type="entry name" value="SERINE PROTEASE INHIBITOR, SERPIN"/>
    <property type="match status" value="1"/>
</dbReference>
<accession>A0A8K0D2L0</accession>
<feature type="domain" description="Serpin" evidence="4">
    <location>
        <begin position="12"/>
        <end position="127"/>
    </location>
</feature>
<comment type="caution">
    <text evidence="5">The sequence shown here is derived from an EMBL/GenBank/DDBJ whole genome shotgun (WGS) entry which is preliminary data.</text>
</comment>
<dbReference type="InterPro" id="IPR023796">
    <property type="entry name" value="Serpin_dom"/>
</dbReference>
<sequence>MANTETTNVISGNAQFLNKFYTILSKDQAQGNVFFSPLSVHAALSMAYQGADEETEKQFTNTLQVSDKETIGKGYNNIMNILNTVEQMTLYMANKIFIMENYPLKKEFVQTVTQLFLSDIEPIDFEKMLKPQIK</sequence>
<organism evidence="5 6">
    <name type="scientific">Ignelater luminosus</name>
    <name type="common">Cucubano</name>
    <name type="synonym">Pyrophorus luminosus</name>
    <dbReference type="NCBI Taxonomy" id="2038154"/>
    <lineage>
        <taxon>Eukaryota</taxon>
        <taxon>Metazoa</taxon>
        <taxon>Ecdysozoa</taxon>
        <taxon>Arthropoda</taxon>
        <taxon>Hexapoda</taxon>
        <taxon>Insecta</taxon>
        <taxon>Pterygota</taxon>
        <taxon>Neoptera</taxon>
        <taxon>Endopterygota</taxon>
        <taxon>Coleoptera</taxon>
        <taxon>Polyphaga</taxon>
        <taxon>Elateriformia</taxon>
        <taxon>Elateroidea</taxon>
        <taxon>Elateridae</taxon>
        <taxon>Agrypninae</taxon>
        <taxon>Pyrophorini</taxon>
        <taxon>Ignelater</taxon>
    </lineage>
</organism>
<gene>
    <name evidence="5" type="ORF">ILUMI_10822</name>
</gene>
<keyword evidence="3" id="KW-0722">Serine protease inhibitor</keyword>
<dbReference type="Proteomes" id="UP000801492">
    <property type="component" value="Unassembled WGS sequence"/>
</dbReference>
<dbReference type="AlphaFoldDB" id="A0A8K0D2L0"/>
<dbReference type="PANTHER" id="PTHR11461:SF211">
    <property type="entry name" value="GH10112P-RELATED"/>
    <property type="match status" value="1"/>
</dbReference>
<evidence type="ECO:0000313" key="5">
    <source>
        <dbReference type="EMBL" id="KAF2895368.1"/>
    </source>
</evidence>
<dbReference type="InterPro" id="IPR036186">
    <property type="entry name" value="Serpin_sf"/>
</dbReference>
<dbReference type="EMBL" id="VTPC01005999">
    <property type="protein sequence ID" value="KAF2895368.1"/>
    <property type="molecule type" value="Genomic_DNA"/>
</dbReference>
<reference evidence="5" key="1">
    <citation type="submission" date="2019-08" db="EMBL/GenBank/DDBJ databases">
        <title>The genome of the North American firefly Photinus pyralis.</title>
        <authorList>
            <consortium name="Photinus pyralis genome working group"/>
            <person name="Fallon T.R."/>
            <person name="Sander Lower S.E."/>
            <person name="Weng J.-K."/>
        </authorList>
    </citation>
    <scope>NUCLEOTIDE SEQUENCE</scope>
    <source>
        <strain evidence="5">TRF0915ILg1</strain>
        <tissue evidence="5">Whole body</tissue>
    </source>
</reference>
<dbReference type="InterPro" id="IPR000215">
    <property type="entry name" value="Serpin_fam"/>
</dbReference>
<keyword evidence="6" id="KW-1185">Reference proteome</keyword>
<evidence type="ECO:0000256" key="3">
    <source>
        <dbReference type="ARBA" id="ARBA00022900"/>
    </source>
</evidence>